<dbReference type="OrthoDB" id="513595at2759"/>
<organism evidence="2 3">
    <name type="scientific">Coptis chinensis</name>
    <dbReference type="NCBI Taxonomy" id="261450"/>
    <lineage>
        <taxon>Eukaryota</taxon>
        <taxon>Viridiplantae</taxon>
        <taxon>Streptophyta</taxon>
        <taxon>Embryophyta</taxon>
        <taxon>Tracheophyta</taxon>
        <taxon>Spermatophyta</taxon>
        <taxon>Magnoliopsida</taxon>
        <taxon>Ranunculales</taxon>
        <taxon>Ranunculaceae</taxon>
        <taxon>Coptidoideae</taxon>
        <taxon>Coptis</taxon>
    </lineage>
</organism>
<feature type="region of interest" description="Disordered" evidence="1">
    <location>
        <begin position="271"/>
        <end position="296"/>
    </location>
</feature>
<dbReference type="FunFam" id="3.40.50.300:FF:000978">
    <property type="entry name" value="YLP motif-containing protein 1 isoform X3"/>
    <property type="match status" value="1"/>
</dbReference>
<protein>
    <recommendedName>
        <fullName evidence="4">YLP motif-containing protein 1</fullName>
    </recommendedName>
</protein>
<evidence type="ECO:0000313" key="2">
    <source>
        <dbReference type="EMBL" id="KAF9604223.1"/>
    </source>
</evidence>
<dbReference type="GO" id="GO:0005634">
    <property type="term" value="C:nucleus"/>
    <property type="evidence" value="ECO:0007669"/>
    <property type="project" value="InterPro"/>
</dbReference>
<comment type="caution">
    <text evidence="2">The sequence shown here is derived from an EMBL/GenBank/DDBJ whole genome shotgun (WGS) entry which is preliminary data.</text>
</comment>
<dbReference type="EMBL" id="JADFTS010000005">
    <property type="protein sequence ID" value="KAF9604223.1"/>
    <property type="molecule type" value="Genomic_DNA"/>
</dbReference>
<evidence type="ECO:0008006" key="4">
    <source>
        <dbReference type="Google" id="ProtNLM"/>
    </source>
</evidence>
<sequence>MEDSSWRFNNNNMCPTCSIYHFPFCTPLVNNNNSPQFPQPYFNNNNTSPIRPMMRGNVYNNNYADRSVKRMRIGEVGGYNNGTRLTIEDERRLSLIRDHGAPWKPRGVSNSFYDSSVSGYNDGFRFDREGNGKSLRNEFGYPQNDYPYGPATASSGACNYAQDSRQLHGNGFNQGNEFQHTTSVLNSPLSSTPNFENNQSFHIHGPPQNDVRQYVAPMVKEQGSYLPVSTGNSMASSVPVQGMASGVYPPLPPLPPPGTLGVYPPLPPLPPPPIPMEPPGPPPSHLQARVSPPQPTSSLYTIPVTTTDAPPLLHPSAREGQPFKLKSISPDRPKIIDASSLFKRPNRDTRPDHIVIILRGLPGGGKSYLAKMLRDLEVENGGNAPRIHSMDDYFMTEVEKVEESEGSKSSGLVKGKKRVTKKVMEYCYEPEMEEAYRSSMLKAFKKTMEDDTFTFIIVDDRNLRVADFAQFWATAKRSGYEVYLMEAIYKDPVGCAARNIHGFTSDDIKKMAELWEEAPSLYLRLDIQSLFHGDDLEEHGIQEVDMDMEDVACDEGPSALQNRNSQKTTETSAGVCASNDSNSIKDEERWHAEVDDAGVKELGRSKWSQDADEEDIERSEQSKKGANALSGLIQAYTKGDKAVHWGDQIGKTGFSIGTSKRAHVLSLVIGPGVGYNLKSNPLTQEVSEGLSDTTWESKKRSVFEQQLRAERASERESFKTVIDRRRQRIGGLEMEDELQH</sequence>
<proteinExistence type="predicted"/>
<dbReference type="SUPFAM" id="SSF52540">
    <property type="entry name" value="P-loop containing nucleoside triphosphate hydrolases"/>
    <property type="match status" value="1"/>
</dbReference>
<dbReference type="PANTHER" id="PTHR13413:SF0">
    <property type="entry name" value="YLP MOTIF-CONTAINING PROTEIN 1"/>
    <property type="match status" value="1"/>
</dbReference>
<evidence type="ECO:0000256" key="1">
    <source>
        <dbReference type="SAM" id="MobiDB-lite"/>
    </source>
</evidence>
<dbReference type="Gene3D" id="3.40.50.300">
    <property type="entry name" value="P-loop containing nucleotide triphosphate hydrolases"/>
    <property type="match status" value="1"/>
</dbReference>
<dbReference type="InterPro" id="IPR027417">
    <property type="entry name" value="P-loop_NTPase"/>
</dbReference>
<evidence type="ECO:0000313" key="3">
    <source>
        <dbReference type="Proteomes" id="UP000631114"/>
    </source>
</evidence>
<accession>A0A835LQE2</accession>
<feature type="region of interest" description="Disordered" evidence="1">
    <location>
        <begin position="555"/>
        <end position="623"/>
    </location>
</feature>
<keyword evidence="3" id="KW-1185">Reference proteome</keyword>
<dbReference type="Proteomes" id="UP000631114">
    <property type="component" value="Unassembled WGS sequence"/>
</dbReference>
<dbReference type="PANTHER" id="PTHR13413">
    <property type="entry name" value="YLP MOTIF CONTAINING PROTEIN NUCLEAR PROTEIN ZAP"/>
    <property type="match status" value="1"/>
</dbReference>
<name>A0A835LQE2_9MAGN</name>
<reference evidence="2 3" key="1">
    <citation type="submission" date="2020-10" db="EMBL/GenBank/DDBJ databases">
        <title>The Coptis chinensis genome and diversification of protoberbering-type alkaloids.</title>
        <authorList>
            <person name="Wang B."/>
            <person name="Shu S."/>
            <person name="Song C."/>
            <person name="Liu Y."/>
        </authorList>
    </citation>
    <scope>NUCLEOTIDE SEQUENCE [LARGE SCALE GENOMIC DNA]</scope>
    <source>
        <strain evidence="2">HL-2020</strain>
        <tissue evidence="2">Leaf</tissue>
    </source>
</reference>
<feature type="compositionally biased region" description="Pro residues" evidence="1">
    <location>
        <begin position="271"/>
        <end position="284"/>
    </location>
</feature>
<dbReference type="AlphaFoldDB" id="A0A835LQE2"/>
<gene>
    <name evidence="2" type="ORF">IFM89_004929</name>
</gene>
<feature type="compositionally biased region" description="Polar residues" evidence="1">
    <location>
        <begin position="559"/>
        <end position="582"/>
    </location>
</feature>
<dbReference type="GO" id="GO:0032204">
    <property type="term" value="P:regulation of telomere maintenance"/>
    <property type="evidence" value="ECO:0007669"/>
    <property type="project" value="TreeGrafter"/>
</dbReference>
<feature type="compositionally biased region" description="Basic and acidic residues" evidence="1">
    <location>
        <begin position="583"/>
        <end position="609"/>
    </location>
</feature>
<dbReference type="InterPro" id="IPR026314">
    <property type="entry name" value="YLP_motif_con_p1"/>
</dbReference>